<keyword evidence="2" id="KW-1185">Reference proteome</keyword>
<proteinExistence type="predicted"/>
<sequence length="138" mass="14458">MEPVTPEEVTALFPDADEVSSVHLRLAALWLEGELARRSASLAGLTANQLSAVRMAVAARALALKAGVDGTLTFTSSAGGRGLKGIKLPGLELQLNPNQTDQRGNLLLGQADLGTLADQLLNLVFPASIRWSFPGAAR</sequence>
<dbReference type="AlphaFoldDB" id="A0A418VFS1"/>
<name>A0A418VFS1_9DEIO</name>
<accession>A0A418VFS1</accession>
<dbReference type="OrthoDB" id="10013582at2"/>
<reference evidence="1 2" key="1">
    <citation type="submission" date="2018-09" db="EMBL/GenBank/DDBJ databases">
        <authorList>
            <person name="Zhu H."/>
        </authorList>
    </citation>
    <scope>NUCLEOTIDE SEQUENCE [LARGE SCALE GENOMIC DNA]</scope>
    <source>
        <strain evidence="1 2">K2S05-167</strain>
    </source>
</reference>
<dbReference type="RefSeq" id="WP_119760900.1">
    <property type="nucleotide sequence ID" value="NZ_QYUJ01000008.1"/>
</dbReference>
<evidence type="ECO:0000313" key="1">
    <source>
        <dbReference type="EMBL" id="RJF74927.1"/>
    </source>
</evidence>
<protein>
    <submittedName>
        <fullName evidence="1">Uncharacterized protein</fullName>
    </submittedName>
</protein>
<organism evidence="1 2">
    <name type="scientific">Deinococcus cavernae</name>
    <dbReference type="NCBI Taxonomy" id="2320857"/>
    <lineage>
        <taxon>Bacteria</taxon>
        <taxon>Thermotogati</taxon>
        <taxon>Deinococcota</taxon>
        <taxon>Deinococci</taxon>
        <taxon>Deinococcales</taxon>
        <taxon>Deinococcaceae</taxon>
        <taxon>Deinococcus</taxon>
    </lineage>
</organism>
<dbReference type="Proteomes" id="UP000286287">
    <property type="component" value="Unassembled WGS sequence"/>
</dbReference>
<gene>
    <name evidence="1" type="ORF">D3875_02730</name>
</gene>
<evidence type="ECO:0000313" key="2">
    <source>
        <dbReference type="Proteomes" id="UP000286287"/>
    </source>
</evidence>
<comment type="caution">
    <text evidence="1">The sequence shown here is derived from an EMBL/GenBank/DDBJ whole genome shotgun (WGS) entry which is preliminary data.</text>
</comment>
<dbReference type="EMBL" id="QYUJ01000008">
    <property type="protein sequence ID" value="RJF74927.1"/>
    <property type="molecule type" value="Genomic_DNA"/>
</dbReference>